<protein>
    <recommendedName>
        <fullName evidence="12">High-affinity zinc uptake system membrane protein ZnuB</fullName>
    </recommendedName>
</protein>
<keyword evidence="11 14" id="KW-0472">Membrane</keyword>
<dbReference type="SUPFAM" id="SSF81345">
    <property type="entry name" value="ABC transporter involved in vitamin B12 uptake, BtuC"/>
    <property type="match status" value="1"/>
</dbReference>
<dbReference type="RefSeq" id="WP_323276359.1">
    <property type="nucleotide sequence ID" value="NZ_JAYGHT010000041.1"/>
</dbReference>
<evidence type="ECO:0000313" key="15">
    <source>
        <dbReference type="EMBL" id="MEA5519590.1"/>
    </source>
</evidence>
<dbReference type="InterPro" id="IPR001626">
    <property type="entry name" value="ABC_TroCD"/>
</dbReference>
<evidence type="ECO:0000256" key="1">
    <source>
        <dbReference type="ARBA" id="ARBA00002313"/>
    </source>
</evidence>
<sequence>MINSDWIELLSLPFMQRAIIGGVLLGTLGGLLGSFVVLRQLSMYGNALGHVAFLAVVIGAFIPLPSNLSLTVLLVFFGLGVIYLIDKTNLGSDTILGVIVAGSVALGTIGFSFLEGYRRNLLSVLFGDILAISNLDIILLVLLLAVTIFSFVVTLPQQILLTFSPDLAQLKGIPIQLYRYSFIVLLSLTLALSIRAVGILLVNAFLVIPAATARLVCQQFIPFLGLATAIGAVSGILGMMISGIWDLPSGPSIVLVQLVVFLVGVGLSRSSH</sequence>
<dbReference type="PANTHER" id="PTHR30477:SF23">
    <property type="entry name" value="HIGH-AFFINITY ZINC UPTAKE SYSTEM MEMBRANE PROTEIN ZNUB"/>
    <property type="match status" value="1"/>
</dbReference>
<evidence type="ECO:0000256" key="9">
    <source>
        <dbReference type="ARBA" id="ARBA00022989"/>
    </source>
</evidence>
<gene>
    <name evidence="15" type="ORF">VB854_11605</name>
</gene>
<evidence type="ECO:0000313" key="16">
    <source>
        <dbReference type="Proteomes" id="UP001301728"/>
    </source>
</evidence>
<evidence type="ECO:0000256" key="5">
    <source>
        <dbReference type="ARBA" id="ARBA00022475"/>
    </source>
</evidence>
<dbReference type="InterPro" id="IPR037294">
    <property type="entry name" value="ABC_BtuC-like"/>
</dbReference>
<keyword evidence="10" id="KW-0406">Ion transport</keyword>
<evidence type="ECO:0000256" key="3">
    <source>
        <dbReference type="ARBA" id="ARBA00008034"/>
    </source>
</evidence>
<dbReference type="Gene3D" id="1.10.3470.10">
    <property type="entry name" value="ABC transporter involved in vitamin B12 uptake, BtuC"/>
    <property type="match status" value="1"/>
</dbReference>
<feature type="transmembrane region" description="Helical" evidence="14">
    <location>
        <begin position="18"/>
        <end position="38"/>
    </location>
</feature>
<dbReference type="Pfam" id="PF00950">
    <property type="entry name" value="ABC-3"/>
    <property type="match status" value="1"/>
</dbReference>
<evidence type="ECO:0000256" key="8">
    <source>
        <dbReference type="ARBA" id="ARBA00022906"/>
    </source>
</evidence>
<organism evidence="15 16">
    <name type="scientific">Limnoraphis robusta CCNP1315</name>
    <dbReference type="NCBI Taxonomy" id="3110306"/>
    <lineage>
        <taxon>Bacteria</taxon>
        <taxon>Bacillati</taxon>
        <taxon>Cyanobacteriota</taxon>
        <taxon>Cyanophyceae</taxon>
        <taxon>Oscillatoriophycideae</taxon>
        <taxon>Oscillatoriales</taxon>
        <taxon>Sirenicapillariaceae</taxon>
        <taxon>Limnoraphis</taxon>
    </lineage>
</organism>
<keyword evidence="9 14" id="KW-1133">Transmembrane helix</keyword>
<feature type="transmembrane region" description="Helical" evidence="14">
    <location>
        <begin position="251"/>
        <end position="268"/>
    </location>
</feature>
<feature type="transmembrane region" description="Helical" evidence="14">
    <location>
        <begin position="180"/>
        <end position="208"/>
    </location>
</feature>
<keyword evidence="5" id="KW-1003">Cell membrane</keyword>
<feature type="transmembrane region" description="Helical" evidence="14">
    <location>
        <begin position="95"/>
        <end position="114"/>
    </location>
</feature>
<keyword evidence="8" id="KW-0864">Zinc transport</keyword>
<dbReference type="Proteomes" id="UP001301728">
    <property type="component" value="Unassembled WGS sequence"/>
</dbReference>
<evidence type="ECO:0000256" key="4">
    <source>
        <dbReference type="ARBA" id="ARBA00022448"/>
    </source>
</evidence>
<evidence type="ECO:0000256" key="14">
    <source>
        <dbReference type="SAM" id="Phobius"/>
    </source>
</evidence>
<comment type="subcellular location">
    <subcellularLocation>
        <location evidence="2 13">Cell membrane</location>
        <topology evidence="2 13">Multi-pass membrane protein</topology>
    </subcellularLocation>
</comment>
<evidence type="ECO:0000256" key="13">
    <source>
        <dbReference type="RuleBase" id="RU003943"/>
    </source>
</evidence>
<comment type="function">
    <text evidence="1">Involved in the high-affinity zinc uptake transport system.</text>
</comment>
<feature type="transmembrane region" description="Helical" evidence="14">
    <location>
        <begin position="135"/>
        <end position="160"/>
    </location>
</feature>
<evidence type="ECO:0000256" key="6">
    <source>
        <dbReference type="ARBA" id="ARBA00022692"/>
    </source>
</evidence>
<feature type="transmembrane region" description="Helical" evidence="14">
    <location>
        <begin position="50"/>
        <end position="83"/>
    </location>
</feature>
<name>A0ABU5TXG2_9CYAN</name>
<reference evidence="15 16" key="1">
    <citation type="submission" date="2023-12" db="EMBL/GenBank/DDBJ databases">
        <title>Baltic Sea Cyanobacteria.</title>
        <authorList>
            <person name="Delbaje E."/>
            <person name="Fewer D.P."/>
            <person name="Shishido T.K."/>
        </authorList>
    </citation>
    <scope>NUCLEOTIDE SEQUENCE [LARGE SCALE GENOMIC DNA]</scope>
    <source>
        <strain evidence="15 16">CCNP 1315</strain>
    </source>
</reference>
<keyword evidence="16" id="KW-1185">Reference proteome</keyword>
<comment type="similarity">
    <text evidence="3 13">Belongs to the ABC-3 integral membrane protein family.</text>
</comment>
<evidence type="ECO:0000256" key="7">
    <source>
        <dbReference type="ARBA" id="ARBA00022833"/>
    </source>
</evidence>
<evidence type="ECO:0000256" key="12">
    <source>
        <dbReference type="ARBA" id="ARBA00040080"/>
    </source>
</evidence>
<evidence type="ECO:0000256" key="10">
    <source>
        <dbReference type="ARBA" id="ARBA00023065"/>
    </source>
</evidence>
<dbReference type="PANTHER" id="PTHR30477">
    <property type="entry name" value="ABC-TRANSPORTER METAL-BINDING PROTEIN"/>
    <property type="match status" value="1"/>
</dbReference>
<keyword evidence="6 13" id="KW-0812">Transmembrane</keyword>
<evidence type="ECO:0000256" key="2">
    <source>
        <dbReference type="ARBA" id="ARBA00004651"/>
    </source>
</evidence>
<accession>A0ABU5TXG2</accession>
<proteinExistence type="inferred from homology"/>
<keyword evidence="4 13" id="KW-0813">Transport</keyword>
<dbReference type="EMBL" id="JAYGHT010000041">
    <property type="protein sequence ID" value="MEA5519590.1"/>
    <property type="molecule type" value="Genomic_DNA"/>
</dbReference>
<keyword evidence="7" id="KW-0862">Zinc</keyword>
<comment type="caution">
    <text evidence="15">The sequence shown here is derived from an EMBL/GenBank/DDBJ whole genome shotgun (WGS) entry which is preliminary data.</text>
</comment>
<feature type="transmembrane region" description="Helical" evidence="14">
    <location>
        <begin position="220"/>
        <end position="245"/>
    </location>
</feature>
<evidence type="ECO:0000256" key="11">
    <source>
        <dbReference type="ARBA" id="ARBA00023136"/>
    </source>
</evidence>